<dbReference type="AlphaFoldDB" id="A0AAJ0FDN0"/>
<evidence type="ECO:0000256" key="1">
    <source>
        <dbReference type="SAM" id="MobiDB-lite"/>
    </source>
</evidence>
<gene>
    <name evidence="2" type="ORF">QBC33DRAFT_545877</name>
</gene>
<feature type="compositionally biased region" description="Basic and acidic residues" evidence="1">
    <location>
        <begin position="799"/>
        <end position="813"/>
    </location>
</feature>
<accession>A0AAJ0FDN0</accession>
<name>A0AAJ0FDN0_9PEZI</name>
<dbReference type="RefSeq" id="XP_060280969.1">
    <property type="nucleotide sequence ID" value="XM_060428606.1"/>
</dbReference>
<feature type="region of interest" description="Disordered" evidence="1">
    <location>
        <begin position="1"/>
        <end position="20"/>
    </location>
</feature>
<proteinExistence type="predicted"/>
<feature type="compositionally biased region" description="Low complexity" evidence="1">
    <location>
        <begin position="754"/>
        <end position="790"/>
    </location>
</feature>
<evidence type="ECO:0000313" key="2">
    <source>
        <dbReference type="EMBL" id="KAK1764756.1"/>
    </source>
</evidence>
<organism evidence="2 3">
    <name type="scientific">Phialemonium atrogriseum</name>
    <dbReference type="NCBI Taxonomy" id="1093897"/>
    <lineage>
        <taxon>Eukaryota</taxon>
        <taxon>Fungi</taxon>
        <taxon>Dikarya</taxon>
        <taxon>Ascomycota</taxon>
        <taxon>Pezizomycotina</taxon>
        <taxon>Sordariomycetes</taxon>
        <taxon>Sordariomycetidae</taxon>
        <taxon>Cephalothecales</taxon>
        <taxon>Cephalothecaceae</taxon>
        <taxon>Phialemonium</taxon>
    </lineage>
</organism>
<feature type="region of interest" description="Disordered" evidence="1">
    <location>
        <begin position="730"/>
        <end position="816"/>
    </location>
</feature>
<keyword evidence="3" id="KW-1185">Reference proteome</keyword>
<dbReference type="EMBL" id="MU839018">
    <property type="protein sequence ID" value="KAK1764756.1"/>
    <property type="molecule type" value="Genomic_DNA"/>
</dbReference>
<reference evidence="2" key="1">
    <citation type="submission" date="2023-06" db="EMBL/GenBank/DDBJ databases">
        <title>Genome-scale phylogeny and comparative genomics of the fungal order Sordariales.</title>
        <authorList>
            <consortium name="Lawrence Berkeley National Laboratory"/>
            <person name="Hensen N."/>
            <person name="Bonometti L."/>
            <person name="Westerberg I."/>
            <person name="Brannstrom I.O."/>
            <person name="Guillou S."/>
            <person name="Cros-Aarteil S."/>
            <person name="Calhoun S."/>
            <person name="Haridas S."/>
            <person name="Kuo A."/>
            <person name="Mondo S."/>
            <person name="Pangilinan J."/>
            <person name="Riley R."/>
            <person name="Labutti K."/>
            <person name="Andreopoulos B."/>
            <person name="Lipzen A."/>
            <person name="Chen C."/>
            <person name="Yanf M."/>
            <person name="Daum C."/>
            <person name="Ng V."/>
            <person name="Clum A."/>
            <person name="Steindorff A."/>
            <person name="Ohm R."/>
            <person name="Martin F."/>
            <person name="Silar P."/>
            <person name="Natvig D."/>
            <person name="Lalanne C."/>
            <person name="Gautier V."/>
            <person name="Ament-Velasquez S.L."/>
            <person name="Kruys A."/>
            <person name="Hutchinson M.I."/>
            <person name="Powell A.J."/>
            <person name="Barry K."/>
            <person name="Miller A.N."/>
            <person name="Grigoriev I.V."/>
            <person name="Debuchy R."/>
            <person name="Gladieux P."/>
            <person name="Thoren M.H."/>
            <person name="Johannesson H."/>
        </authorList>
    </citation>
    <scope>NUCLEOTIDE SEQUENCE</scope>
    <source>
        <strain evidence="2">8032-3</strain>
    </source>
</reference>
<comment type="caution">
    <text evidence="2">The sequence shown here is derived from an EMBL/GenBank/DDBJ whole genome shotgun (WGS) entry which is preliminary data.</text>
</comment>
<dbReference type="Proteomes" id="UP001244011">
    <property type="component" value="Unassembled WGS sequence"/>
</dbReference>
<protein>
    <submittedName>
        <fullName evidence="2">Uncharacterized protein</fullName>
    </submittedName>
</protein>
<evidence type="ECO:0000313" key="3">
    <source>
        <dbReference type="Proteomes" id="UP001244011"/>
    </source>
</evidence>
<dbReference type="GeneID" id="85311793"/>
<sequence length="873" mass="98843">MEAALDLGRDGDGFFSSDEDLPSDYPDDDAGFGHEADVTLASIHKSHTIPFPIRASYTKWKPWEAFREIVQNWRDAIIKSFNLDENKFYVIRSDKSAGRNTEIVFKVLHPNSEPKEWLGYIRFKGRDGLGTVEIANRKAILQPYHLVLGGTTKDDDTSQAGEHGEGLKLALLVLMRGRQNHLVRCRSGGFMWTFNFTNRGHLVAHLRRMSPERIRKVCDMAAKQVSKTLLPVVVSPEHDVQFFIGERGKGKDGFGRSLKRDQVKLEEFEDWLKAALFLQNTEGGGRILSKRGDLITDDGLRGNVYLKGLLLQESHPDRSASVTGKVLKYGYNFSQGETNRERQSLLNARKESQAIQAIWHEALRLKPPLIEQLSSMLNSSKDEYADVSMVQHHIKVETACRLKEYLFGEEFAGKWYYSAEEKAQNPRLSRIIQGLGCEGVQLTNTYWSILESYNLIRSAGEEEERLFLAADVAHVPHSQFARDIQRSLLACVRACPQTNHMSVEFVRAGELDLDSFYLEEQSLLKIHSRWLTSSAAMEELGLPADLDDSYIMFHTVKRLFAEVLQQVPEGDFQADGERTSDWYLKRELSLGEQRLLNYMNIKQKMQFESSSVSSALTIKWPEDLGRANNTRVSIQLHRINGCSHLRDLLLSKDIDREKITCIQPGQETEIPQAITVNFTCRSYTFPLCNAWHMMQDPDQGVEYFAIFSIPADPESFAVVTENSCVMPRKVAPLPESQRAPRQIREIPRNTAKTPQSQESPASSSENSQGRATSRSPTRSQSPSPTRAPSQGPRSPAVENRGRDNDSTRPEKKTTFTLGKQLESLDIFKIDKSHWFEAVNVGKVEAVIGVLNPETVPDLPRKRARVVVEIDDED</sequence>